<keyword evidence="1" id="KW-0678">Repressor</keyword>
<keyword evidence="7" id="KW-1185">Reference proteome</keyword>
<dbReference type="AlphaFoldDB" id="A0A8J4A439"/>
<evidence type="ECO:0000259" key="5">
    <source>
        <dbReference type="PROSITE" id="PS50937"/>
    </source>
</evidence>
<keyword evidence="4" id="KW-0804">Transcription</keyword>
<dbReference type="GO" id="GO:0003700">
    <property type="term" value="F:DNA-binding transcription factor activity"/>
    <property type="evidence" value="ECO:0007669"/>
    <property type="project" value="InterPro"/>
</dbReference>
<evidence type="ECO:0000256" key="4">
    <source>
        <dbReference type="ARBA" id="ARBA00023163"/>
    </source>
</evidence>
<reference evidence="6" key="1">
    <citation type="submission" date="2021-01" db="EMBL/GenBank/DDBJ databases">
        <title>Whole genome shotgun sequence of Virgisporangium ochraceum NBRC 16418.</title>
        <authorList>
            <person name="Komaki H."/>
            <person name="Tamura T."/>
        </authorList>
    </citation>
    <scope>NUCLEOTIDE SEQUENCE</scope>
    <source>
        <strain evidence="6">NBRC 16418</strain>
    </source>
</reference>
<keyword evidence="2" id="KW-0805">Transcription regulation</keyword>
<dbReference type="Pfam" id="PF13411">
    <property type="entry name" value="MerR_1"/>
    <property type="match status" value="1"/>
</dbReference>
<evidence type="ECO:0000313" key="7">
    <source>
        <dbReference type="Proteomes" id="UP000635606"/>
    </source>
</evidence>
<dbReference type="SMART" id="SM00422">
    <property type="entry name" value="HTH_MERR"/>
    <property type="match status" value="1"/>
</dbReference>
<gene>
    <name evidence="6" type="ORF">Voc01_104260</name>
</gene>
<dbReference type="InterPro" id="IPR000551">
    <property type="entry name" value="MerR-type_HTH_dom"/>
</dbReference>
<name>A0A8J4A439_9ACTN</name>
<organism evidence="6 7">
    <name type="scientific">Virgisporangium ochraceum</name>
    <dbReference type="NCBI Taxonomy" id="65505"/>
    <lineage>
        <taxon>Bacteria</taxon>
        <taxon>Bacillati</taxon>
        <taxon>Actinomycetota</taxon>
        <taxon>Actinomycetes</taxon>
        <taxon>Micromonosporales</taxon>
        <taxon>Micromonosporaceae</taxon>
        <taxon>Virgisporangium</taxon>
    </lineage>
</organism>
<feature type="domain" description="HTH merR-type" evidence="5">
    <location>
        <begin position="1"/>
        <end position="68"/>
    </location>
</feature>
<evidence type="ECO:0000313" key="6">
    <source>
        <dbReference type="EMBL" id="GIJ75509.1"/>
    </source>
</evidence>
<dbReference type="PROSITE" id="PS50937">
    <property type="entry name" value="HTH_MERR_2"/>
    <property type="match status" value="1"/>
</dbReference>
<evidence type="ECO:0000256" key="3">
    <source>
        <dbReference type="ARBA" id="ARBA00023125"/>
    </source>
</evidence>
<proteinExistence type="predicted"/>
<dbReference type="Proteomes" id="UP000635606">
    <property type="component" value="Unassembled WGS sequence"/>
</dbReference>
<dbReference type="PROSITE" id="PS00552">
    <property type="entry name" value="HTH_MERR_1"/>
    <property type="match status" value="1"/>
</dbReference>
<protein>
    <submittedName>
        <fullName evidence="6">MerR family transcriptional regulator</fullName>
    </submittedName>
</protein>
<keyword evidence="3" id="KW-0238">DNA-binding</keyword>
<accession>A0A8J4A439</accession>
<dbReference type="EMBL" id="BOPH01000163">
    <property type="protein sequence ID" value="GIJ75509.1"/>
    <property type="molecule type" value="Genomic_DNA"/>
</dbReference>
<dbReference type="RefSeq" id="WP_203935269.1">
    <property type="nucleotide sequence ID" value="NZ_BOPH01000163.1"/>
</dbReference>
<evidence type="ECO:0000256" key="1">
    <source>
        <dbReference type="ARBA" id="ARBA00022491"/>
    </source>
</evidence>
<dbReference type="PRINTS" id="PR00040">
    <property type="entry name" value="HTHMERR"/>
</dbReference>
<dbReference type="PANTHER" id="PTHR30204">
    <property type="entry name" value="REDOX-CYCLING DRUG-SENSING TRANSCRIPTIONAL ACTIVATOR SOXR"/>
    <property type="match status" value="1"/>
</dbReference>
<dbReference type="Gene3D" id="1.10.1660.10">
    <property type="match status" value="1"/>
</dbReference>
<sequence length="120" mass="13428">MRIGELSDRTGVSVRALRHYEEEGLIRSGRRGNGYRDFDDDAVDAVRRVRAMIDSGLPTRIIREILPYLAGPTAVLPDTPCDYMLGEVARQRDLLDRRIEALTGNRDALDAYLAAARARA</sequence>
<dbReference type="PANTHER" id="PTHR30204:SF69">
    <property type="entry name" value="MERR-FAMILY TRANSCRIPTIONAL REGULATOR"/>
    <property type="match status" value="1"/>
</dbReference>
<comment type="caution">
    <text evidence="6">The sequence shown here is derived from an EMBL/GenBank/DDBJ whole genome shotgun (WGS) entry which is preliminary data.</text>
</comment>
<evidence type="ECO:0000256" key="2">
    <source>
        <dbReference type="ARBA" id="ARBA00023015"/>
    </source>
</evidence>
<dbReference type="InterPro" id="IPR047057">
    <property type="entry name" value="MerR_fam"/>
</dbReference>
<dbReference type="GO" id="GO:0003677">
    <property type="term" value="F:DNA binding"/>
    <property type="evidence" value="ECO:0007669"/>
    <property type="project" value="UniProtKB-KW"/>
</dbReference>
<dbReference type="SUPFAM" id="SSF46955">
    <property type="entry name" value="Putative DNA-binding domain"/>
    <property type="match status" value="1"/>
</dbReference>
<dbReference type="InterPro" id="IPR009061">
    <property type="entry name" value="DNA-bd_dom_put_sf"/>
</dbReference>